<dbReference type="AlphaFoldDB" id="A0A6G9QS60"/>
<dbReference type="RefSeq" id="WP_167680447.1">
    <property type="nucleotide sequence ID" value="NZ_CP050315.1"/>
</dbReference>
<evidence type="ECO:0000313" key="1">
    <source>
        <dbReference type="EMBL" id="QIR16619.1"/>
    </source>
</evidence>
<gene>
    <name evidence="1" type="ORF">HBH39_19275</name>
</gene>
<name>A0A6G9QS60_9GAMM</name>
<reference evidence="1 2" key="1">
    <citation type="submission" date="2020-03" db="EMBL/GenBank/DDBJ databases">
        <title>Complete genome sequence of Shewanella sp.</title>
        <authorList>
            <person name="Kim Y.-S."/>
            <person name="Kim S.-J."/>
            <person name="Jung H.-K."/>
            <person name="Kim K.-H."/>
        </authorList>
    </citation>
    <scope>NUCLEOTIDE SEQUENCE [LARGE SCALE GENOMIC DNA]</scope>
    <source>
        <strain evidence="1 2">PN3F2</strain>
        <plasmid evidence="1 2">pPN3F2_2</plasmid>
    </source>
</reference>
<protein>
    <submittedName>
        <fullName evidence="1">Uncharacterized protein</fullName>
    </submittedName>
</protein>
<dbReference type="EMBL" id="CP050315">
    <property type="protein sequence ID" value="QIR16619.1"/>
    <property type="molecule type" value="Genomic_DNA"/>
</dbReference>
<keyword evidence="2" id="KW-1185">Reference proteome</keyword>
<sequence>MKHSNQLCSMTFTEIQSYLKARSPHLQIVQTKCKHNQSKISWWIGFAGIKFEDFNYVVGFDFTHVKHEDNQVSKNEVLRLISQCTPTLNKLIQLTAFHENCLQLELEDEKNATNDYDKLMRSRFAHNAKRTLEALQNIKHILYPQHTIADLS</sequence>
<dbReference type="Proteomes" id="UP000502608">
    <property type="component" value="Plasmid pPN3F2_2"/>
</dbReference>
<evidence type="ECO:0000313" key="2">
    <source>
        <dbReference type="Proteomes" id="UP000502608"/>
    </source>
</evidence>
<keyword evidence="1" id="KW-0614">Plasmid</keyword>
<geneLocation type="plasmid" evidence="1 2">
    <name>pPN3F2_2</name>
</geneLocation>
<dbReference type="KEGG" id="saes:HBH39_19275"/>
<proteinExistence type="predicted"/>
<organism evidence="1 2">
    <name type="scientific">Shewanella aestuarii</name>
    <dbReference type="NCBI Taxonomy" id="1028752"/>
    <lineage>
        <taxon>Bacteria</taxon>
        <taxon>Pseudomonadati</taxon>
        <taxon>Pseudomonadota</taxon>
        <taxon>Gammaproteobacteria</taxon>
        <taxon>Alteromonadales</taxon>
        <taxon>Shewanellaceae</taxon>
        <taxon>Shewanella</taxon>
    </lineage>
</organism>
<accession>A0A6G9QS60</accession>